<evidence type="ECO:0000313" key="21">
    <source>
        <dbReference type="Proteomes" id="UP001356308"/>
    </source>
</evidence>
<dbReference type="CDD" id="cd05387">
    <property type="entry name" value="BY-kinase"/>
    <property type="match status" value="1"/>
</dbReference>
<keyword evidence="13 16" id="KW-0472">Membrane</keyword>
<keyword evidence="14" id="KW-0829">Tyrosine-protein kinase</keyword>
<reference evidence="20 21" key="1">
    <citation type="submission" date="2024-01" db="EMBL/GenBank/DDBJ databases">
        <title>Maribacter spp. originated from different algae showed divergent polysaccharides utilization ability.</title>
        <authorList>
            <person name="Wang H."/>
            <person name="Wu Y."/>
        </authorList>
    </citation>
    <scope>NUCLEOTIDE SEQUENCE [LARGE SCALE GENOMIC DNA]</scope>
    <source>
        <strain evidence="20 21">PR1</strain>
    </source>
</reference>
<dbReference type="InterPro" id="IPR003856">
    <property type="entry name" value="LPS_length_determ_N"/>
</dbReference>
<evidence type="ECO:0000256" key="13">
    <source>
        <dbReference type="ARBA" id="ARBA00023136"/>
    </source>
</evidence>
<dbReference type="PANTHER" id="PTHR32309">
    <property type="entry name" value="TYROSINE-PROTEIN KINASE"/>
    <property type="match status" value="1"/>
</dbReference>
<evidence type="ECO:0000259" key="19">
    <source>
        <dbReference type="Pfam" id="PF13807"/>
    </source>
</evidence>
<proteinExistence type="inferred from homology"/>
<evidence type="ECO:0000256" key="3">
    <source>
        <dbReference type="ARBA" id="ARBA00008883"/>
    </source>
</evidence>
<evidence type="ECO:0000259" key="17">
    <source>
        <dbReference type="Pfam" id="PF02706"/>
    </source>
</evidence>
<dbReference type="Proteomes" id="UP001356308">
    <property type="component" value="Unassembled WGS sequence"/>
</dbReference>
<evidence type="ECO:0000259" key="18">
    <source>
        <dbReference type="Pfam" id="PF13614"/>
    </source>
</evidence>
<gene>
    <name evidence="20" type="ORF">V1I91_13855</name>
</gene>
<keyword evidence="9" id="KW-0547">Nucleotide-binding</keyword>
<feature type="domain" description="AAA" evidence="18">
    <location>
        <begin position="585"/>
        <end position="722"/>
    </location>
</feature>
<dbReference type="InterPro" id="IPR027417">
    <property type="entry name" value="P-loop_NTPase"/>
</dbReference>
<evidence type="ECO:0000256" key="2">
    <source>
        <dbReference type="ARBA" id="ARBA00007316"/>
    </source>
</evidence>
<dbReference type="GO" id="GO:0004715">
    <property type="term" value="F:non-membrane spanning protein tyrosine kinase activity"/>
    <property type="evidence" value="ECO:0007669"/>
    <property type="project" value="UniProtKB-EC"/>
</dbReference>
<keyword evidence="11" id="KW-0067">ATP-binding</keyword>
<dbReference type="Pfam" id="PF13614">
    <property type="entry name" value="AAA_31"/>
    <property type="match status" value="1"/>
</dbReference>
<keyword evidence="12 16" id="KW-1133">Transmembrane helix</keyword>
<comment type="similarity">
    <text evidence="2">Belongs to the CpsD/CapB family.</text>
</comment>
<dbReference type="Pfam" id="PF02706">
    <property type="entry name" value="Wzz"/>
    <property type="match status" value="1"/>
</dbReference>
<evidence type="ECO:0000256" key="15">
    <source>
        <dbReference type="ARBA" id="ARBA00051245"/>
    </source>
</evidence>
<evidence type="ECO:0000256" key="16">
    <source>
        <dbReference type="SAM" id="Phobius"/>
    </source>
</evidence>
<dbReference type="InterPro" id="IPR050445">
    <property type="entry name" value="Bact_polysacc_biosynth/exp"/>
</dbReference>
<evidence type="ECO:0000256" key="14">
    <source>
        <dbReference type="ARBA" id="ARBA00023137"/>
    </source>
</evidence>
<dbReference type="EC" id="2.7.10.2" evidence="4"/>
<dbReference type="RefSeq" id="WP_272651857.1">
    <property type="nucleotide sequence ID" value="NZ_JAZDDG010000006.1"/>
</dbReference>
<feature type="transmembrane region" description="Helical" evidence="16">
    <location>
        <begin position="494"/>
        <end position="513"/>
    </location>
</feature>
<keyword evidence="10" id="KW-0418">Kinase</keyword>
<keyword evidence="7 20" id="KW-0808">Transferase</keyword>
<comment type="caution">
    <text evidence="20">The sequence shown here is derived from an EMBL/GenBank/DDBJ whole genome shotgun (WGS) entry which is preliminary data.</text>
</comment>
<evidence type="ECO:0000256" key="9">
    <source>
        <dbReference type="ARBA" id="ARBA00022741"/>
    </source>
</evidence>
<keyword evidence="5" id="KW-1003">Cell membrane</keyword>
<name>A0ABU7IVZ6_9FLAO</name>
<evidence type="ECO:0000256" key="6">
    <source>
        <dbReference type="ARBA" id="ARBA00022519"/>
    </source>
</evidence>
<dbReference type="InterPro" id="IPR025669">
    <property type="entry name" value="AAA_dom"/>
</dbReference>
<evidence type="ECO:0000256" key="8">
    <source>
        <dbReference type="ARBA" id="ARBA00022692"/>
    </source>
</evidence>
<dbReference type="Gene3D" id="3.40.50.300">
    <property type="entry name" value="P-loop containing nucleotide triphosphate hydrolases"/>
    <property type="match status" value="1"/>
</dbReference>
<evidence type="ECO:0000256" key="12">
    <source>
        <dbReference type="ARBA" id="ARBA00022989"/>
    </source>
</evidence>
<dbReference type="InterPro" id="IPR005702">
    <property type="entry name" value="Wzc-like_C"/>
</dbReference>
<evidence type="ECO:0000256" key="7">
    <source>
        <dbReference type="ARBA" id="ARBA00022679"/>
    </source>
</evidence>
<dbReference type="InterPro" id="IPR032807">
    <property type="entry name" value="GNVR"/>
</dbReference>
<evidence type="ECO:0000256" key="11">
    <source>
        <dbReference type="ARBA" id="ARBA00022840"/>
    </source>
</evidence>
<keyword evidence="21" id="KW-1185">Reference proteome</keyword>
<evidence type="ECO:0000256" key="10">
    <source>
        <dbReference type="ARBA" id="ARBA00022777"/>
    </source>
</evidence>
<comment type="catalytic activity">
    <reaction evidence="15">
        <text>L-tyrosyl-[protein] + ATP = O-phospho-L-tyrosyl-[protein] + ADP + H(+)</text>
        <dbReference type="Rhea" id="RHEA:10596"/>
        <dbReference type="Rhea" id="RHEA-COMP:10136"/>
        <dbReference type="Rhea" id="RHEA-COMP:20101"/>
        <dbReference type="ChEBI" id="CHEBI:15378"/>
        <dbReference type="ChEBI" id="CHEBI:30616"/>
        <dbReference type="ChEBI" id="CHEBI:46858"/>
        <dbReference type="ChEBI" id="CHEBI:61978"/>
        <dbReference type="ChEBI" id="CHEBI:456216"/>
        <dbReference type="EC" id="2.7.10.2"/>
    </reaction>
</comment>
<dbReference type="SUPFAM" id="SSF52540">
    <property type="entry name" value="P-loop containing nucleoside triphosphate hydrolases"/>
    <property type="match status" value="1"/>
</dbReference>
<keyword evidence="8 16" id="KW-0812">Transmembrane</keyword>
<comment type="subcellular location">
    <subcellularLocation>
        <location evidence="1">Cell inner membrane</location>
        <topology evidence="1">Multi-pass membrane protein</topology>
    </subcellularLocation>
</comment>
<accession>A0ABU7IVZ6</accession>
<feature type="transmembrane region" description="Helical" evidence="16">
    <location>
        <begin position="28"/>
        <end position="48"/>
    </location>
</feature>
<evidence type="ECO:0000313" key="20">
    <source>
        <dbReference type="EMBL" id="MEE1977167.1"/>
    </source>
</evidence>
<feature type="domain" description="Polysaccharide chain length determinant N-terminal" evidence="17">
    <location>
        <begin position="23"/>
        <end position="105"/>
    </location>
</feature>
<sequence length="796" mass="88875">MNSDFNNISERNFDYRQMLYPYTKRWKLFVVFVIITILLGLLFVRYSVPLYELQAKIQIIEDESGSSQLDVFQDLDVFGGVGNQIEDEMEILTSRSNLVNLVKKLGLNVEIIALGNIKDSEIYGSQNLPFKVNFIAADSLIYNSMVDFYINLNDENTYEYAESSDGPYKLHSYGKTISSPVGDIIITPNVKNTGGVNYKKYMVSISPVSLVAEQYQKEIQVTVADEKSKIISILLQDAIPARGQDIINTLIADYNQNAIDDKKALADRTSNFIDDRIASISSNLSSADQSAVEFKSDRGIADIATQNSLNLSIGAENQEQLQNASIQLDIASSMKDIIENEDGYELLPSNIGLQDASIASATERYNELALERKRLLESSNEKNPTIVNLDQQLDGLKRSMRSSLSSMTNNLGLQVNSLSSRLSKINSRIYSAPKNEQALRDIGRKQETTESLYLYLLQRREEAQIAFASSSPKSKIVDNAYLVSKYPVFPKKSIVLAAAFLLGMLLPFSYIYVIDLLDNKVHNKLSLEKLVGSTPVLAELPKISKKDNILIRQGERTVMAESLRILRANLDYILKSKKNLGTNGNIIFVTSSVSGEGKTLVSSNLAMIFANTNKKVLLIGADIRNPKLYQFYSGKNVDKLGKSSRSSRDKGLTEYLVDNTLKSENIISTMLAYEQTIDVIYSGKIPPNPAEILMNGRMKELFDEIKGIYDYIIVDTAPLLVVADTLLISEFAHQTLYVTRAGMTELKVLNYPLKLSNEGKLKGLSFVVNGVKDSNLGYGGKYGYGYAKTTKKWWRI</sequence>
<evidence type="ECO:0000256" key="1">
    <source>
        <dbReference type="ARBA" id="ARBA00004429"/>
    </source>
</evidence>
<organism evidence="20 21">
    <name type="scientific">Maribacter cobaltidurans</name>
    <dbReference type="NCBI Taxonomy" id="1178778"/>
    <lineage>
        <taxon>Bacteria</taxon>
        <taxon>Pseudomonadati</taxon>
        <taxon>Bacteroidota</taxon>
        <taxon>Flavobacteriia</taxon>
        <taxon>Flavobacteriales</taxon>
        <taxon>Flavobacteriaceae</taxon>
        <taxon>Maribacter</taxon>
    </lineage>
</organism>
<keyword evidence="6" id="KW-0997">Cell inner membrane</keyword>
<dbReference type="EMBL" id="JAZDDG010000006">
    <property type="protein sequence ID" value="MEE1977167.1"/>
    <property type="molecule type" value="Genomic_DNA"/>
</dbReference>
<dbReference type="NCBIfam" id="TIGR01007">
    <property type="entry name" value="eps_fam"/>
    <property type="match status" value="1"/>
</dbReference>
<evidence type="ECO:0000256" key="4">
    <source>
        <dbReference type="ARBA" id="ARBA00011903"/>
    </source>
</evidence>
<comment type="similarity">
    <text evidence="3">Belongs to the etk/wzc family.</text>
</comment>
<feature type="domain" description="Tyrosine-protein kinase G-rich" evidence="19">
    <location>
        <begin position="441"/>
        <end position="512"/>
    </location>
</feature>
<dbReference type="Pfam" id="PF13807">
    <property type="entry name" value="GNVR"/>
    <property type="match status" value="1"/>
</dbReference>
<protein>
    <recommendedName>
        <fullName evidence="4">non-specific protein-tyrosine kinase</fullName>
        <ecNumber evidence="4">2.7.10.2</ecNumber>
    </recommendedName>
</protein>
<evidence type="ECO:0000256" key="5">
    <source>
        <dbReference type="ARBA" id="ARBA00022475"/>
    </source>
</evidence>
<dbReference type="PANTHER" id="PTHR32309:SF13">
    <property type="entry name" value="FERRIC ENTEROBACTIN TRANSPORT PROTEIN FEPE"/>
    <property type="match status" value="1"/>
</dbReference>